<evidence type="ECO:0000259" key="2">
    <source>
        <dbReference type="Pfam" id="PF03703"/>
    </source>
</evidence>
<keyword evidence="4" id="KW-1185">Reference proteome</keyword>
<dbReference type="RefSeq" id="WP_189346874.1">
    <property type="nucleotide sequence ID" value="NZ_BMYT01000005.1"/>
</dbReference>
<accession>A0ABQ2XJP1</accession>
<feature type="domain" description="YdbS-like PH" evidence="2">
    <location>
        <begin position="84"/>
        <end position="160"/>
    </location>
</feature>
<comment type="caution">
    <text evidence="3">The sequence shown here is derived from an EMBL/GenBank/DDBJ whole genome shotgun (WGS) entry which is preliminary data.</text>
</comment>
<keyword evidence="1" id="KW-0812">Transmembrane</keyword>
<protein>
    <recommendedName>
        <fullName evidence="2">YdbS-like PH domain-containing protein</fullName>
    </recommendedName>
</protein>
<sequence length="179" mass="20798">MLANQTIEKSDTKDCPVCGETIKAVAIKCRFCNTDLQAYAAQVEHESERVLFEGHPATIYSVWQWFVVVPTLGIGYLYYWFKARGLRYEITTQRVKLERGIFSKVKDNVELFTIEHFDLNSPFGMRLMGYCILQLRSSDTSYSELHLYGIKNLETLADTLRDCSMRERTRRRVTAIIHP</sequence>
<dbReference type="EMBL" id="BMYT01000005">
    <property type="protein sequence ID" value="GGX21014.1"/>
    <property type="molecule type" value="Genomic_DNA"/>
</dbReference>
<dbReference type="InterPro" id="IPR005182">
    <property type="entry name" value="YdbS-like_PH"/>
</dbReference>
<organism evidence="3 4">
    <name type="scientific">Undibacterium macrobrachii</name>
    <dbReference type="NCBI Taxonomy" id="1119058"/>
    <lineage>
        <taxon>Bacteria</taxon>
        <taxon>Pseudomonadati</taxon>
        <taxon>Pseudomonadota</taxon>
        <taxon>Betaproteobacteria</taxon>
        <taxon>Burkholderiales</taxon>
        <taxon>Oxalobacteraceae</taxon>
        <taxon>Undibacterium</taxon>
    </lineage>
</organism>
<proteinExistence type="predicted"/>
<keyword evidence="1" id="KW-0472">Membrane</keyword>
<evidence type="ECO:0000313" key="3">
    <source>
        <dbReference type="EMBL" id="GGX21014.1"/>
    </source>
</evidence>
<gene>
    <name evidence="3" type="ORF">GCM10011282_28940</name>
</gene>
<reference evidence="4" key="1">
    <citation type="journal article" date="2019" name="Int. J. Syst. Evol. Microbiol.">
        <title>The Global Catalogue of Microorganisms (GCM) 10K type strain sequencing project: providing services to taxonomists for standard genome sequencing and annotation.</title>
        <authorList>
            <consortium name="The Broad Institute Genomics Platform"/>
            <consortium name="The Broad Institute Genome Sequencing Center for Infectious Disease"/>
            <person name="Wu L."/>
            <person name="Ma J."/>
        </authorList>
    </citation>
    <scope>NUCLEOTIDE SEQUENCE [LARGE SCALE GENOMIC DNA]</scope>
    <source>
        <strain evidence="4">KCTC 23916</strain>
    </source>
</reference>
<dbReference type="Pfam" id="PF03703">
    <property type="entry name" value="bPH_2"/>
    <property type="match status" value="1"/>
</dbReference>
<feature type="transmembrane region" description="Helical" evidence="1">
    <location>
        <begin position="62"/>
        <end position="81"/>
    </location>
</feature>
<evidence type="ECO:0000313" key="4">
    <source>
        <dbReference type="Proteomes" id="UP000620127"/>
    </source>
</evidence>
<evidence type="ECO:0000256" key="1">
    <source>
        <dbReference type="SAM" id="Phobius"/>
    </source>
</evidence>
<name>A0ABQ2XJP1_9BURK</name>
<dbReference type="Proteomes" id="UP000620127">
    <property type="component" value="Unassembled WGS sequence"/>
</dbReference>
<keyword evidence="1" id="KW-1133">Transmembrane helix</keyword>